<evidence type="ECO:0000313" key="1">
    <source>
        <dbReference type="EMBL" id="ERT10991.1"/>
    </source>
</evidence>
<organism evidence="1 2">
    <name type="scientific">Photorhabdus temperata J3</name>
    <dbReference type="NCBI Taxonomy" id="1389415"/>
    <lineage>
        <taxon>Bacteria</taxon>
        <taxon>Pseudomonadati</taxon>
        <taxon>Pseudomonadota</taxon>
        <taxon>Gammaproteobacteria</taxon>
        <taxon>Enterobacterales</taxon>
        <taxon>Morganellaceae</taxon>
        <taxon>Photorhabdus</taxon>
    </lineage>
</organism>
<dbReference type="Proteomes" id="UP000017133">
    <property type="component" value="Unassembled WGS sequence"/>
</dbReference>
<keyword evidence="2" id="KW-1185">Reference proteome</keyword>
<reference evidence="1 2" key="1">
    <citation type="submission" date="2013-10" db="EMBL/GenBank/DDBJ databases">
        <title>Whole Genome Shotgun Sequence of Photorhabdus temperata J3.</title>
        <authorList>
            <person name="Park G.-S."/>
            <person name="Hong S.-J."/>
            <person name="Shin J.-H."/>
        </authorList>
    </citation>
    <scope>NUCLEOTIDE SEQUENCE [LARGE SCALE GENOMIC DNA]</scope>
    <source>
        <strain evidence="1 2">J3</strain>
    </source>
</reference>
<gene>
    <name evidence="1" type="ORF">O185_21820</name>
</gene>
<evidence type="ECO:0000313" key="2">
    <source>
        <dbReference type="Proteomes" id="UP000017133"/>
    </source>
</evidence>
<protein>
    <submittedName>
        <fullName evidence="1">Uncharacterized protein</fullName>
    </submittedName>
</protein>
<proteinExistence type="predicted"/>
<sequence>MQFRGKKALSTTHNNPVRATLPGQVIDQSSDLFATTLFTGLDLQVQKDEQENKN</sequence>
<dbReference type="PATRIC" id="fig|1389415.4.peg.4362"/>
<dbReference type="EMBL" id="AXDT01000240">
    <property type="protein sequence ID" value="ERT10991.1"/>
    <property type="molecule type" value="Genomic_DNA"/>
</dbReference>
<accession>U7QWY5</accession>
<comment type="caution">
    <text evidence="1">The sequence shown here is derived from an EMBL/GenBank/DDBJ whole genome shotgun (WGS) entry which is preliminary data.</text>
</comment>
<dbReference type="AlphaFoldDB" id="U7QWY5"/>
<name>U7QWY5_PHOTE</name>